<dbReference type="EMBL" id="OE001402">
    <property type="protein sequence ID" value="CAD7456736.1"/>
    <property type="molecule type" value="Genomic_DNA"/>
</dbReference>
<organism evidence="2">
    <name type="scientific">Timema tahoe</name>
    <dbReference type="NCBI Taxonomy" id="61484"/>
    <lineage>
        <taxon>Eukaryota</taxon>
        <taxon>Metazoa</taxon>
        <taxon>Ecdysozoa</taxon>
        <taxon>Arthropoda</taxon>
        <taxon>Hexapoda</taxon>
        <taxon>Insecta</taxon>
        <taxon>Pterygota</taxon>
        <taxon>Neoptera</taxon>
        <taxon>Polyneoptera</taxon>
        <taxon>Phasmatodea</taxon>
        <taxon>Timematodea</taxon>
        <taxon>Timematoidea</taxon>
        <taxon>Timematidae</taxon>
        <taxon>Timema</taxon>
    </lineage>
</organism>
<protein>
    <submittedName>
        <fullName evidence="2">Uncharacterized protein</fullName>
    </submittedName>
</protein>
<evidence type="ECO:0000313" key="2">
    <source>
        <dbReference type="EMBL" id="CAD7456736.1"/>
    </source>
</evidence>
<feature type="region of interest" description="Disordered" evidence="1">
    <location>
        <begin position="25"/>
        <end position="54"/>
    </location>
</feature>
<dbReference type="AlphaFoldDB" id="A0A7R9IEH1"/>
<sequence>MEGEKGTRRLEQTFYSRYPYLRKIERDRGGNNEPNLDGGRRGLEKDEEGKKTEVDKLTVEVITAAGEMGLQLCRGLSSPHSFWSFIIKEKRFDSPVYISDELGAEAGMTH</sequence>
<reference evidence="2" key="1">
    <citation type="submission" date="2020-11" db="EMBL/GenBank/DDBJ databases">
        <authorList>
            <person name="Tran Van P."/>
        </authorList>
    </citation>
    <scope>NUCLEOTIDE SEQUENCE</scope>
</reference>
<proteinExistence type="predicted"/>
<feature type="compositionally biased region" description="Basic and acidic residues" evidence="1">
    <location>
        <begin position="38"/>
        <end position="54"/>
    </location>
</feature>
<evidence type="ECO:0000256" key="1">
    <source>
        <dbReference type="SAM" id="MobiDB-lite"/>
    </source>
</evidence>
<accession>A0A7R9IEH1</accession>
<gene>
    <name evidence="2" type="ORF">TTEB3V08_LOCUS4754</name>
</gene>
<name>A0A7R9IEH1_9NEOP</name>